<dbReference type="GeneID" id="54304875"/>
<dbReference type="RefSeq" id="XP_033393612.1">
    <property type="nucleotide sequence ID" value="XM_033547368.1"/>
</dbReference>
<organism evidence="1 2">
    <name type="scientific">Aplosporella prunicola CBS 121167</name>
    <dbReference type="NCBI Taxonomy" id="1176127"/>
    <lineage>
        <taxon>Eukaryota</taxon>
        <taxon>Fungi</taxon>
        <taxon>Dikarya</taxon>
        <taxon>Ascomycota</taxon>
        <taxon>Pezizomycotina</taxon>
        <taxon>Dothideomycetes</taxon>
        <taxon>Dothideomycetes incertae sedis</taxon>
        <taxon>Botryosphaeriales</taxon>
        <taxon>Aplosporellaceae</taxon>
        <taxon>Aplosporella</taxon>
    </lineage>
</organism>
<evidence type="ECO:0000313" key="1">
    <source>
        <dbReference type="EMBL" id="KAF2137897.1"/>
    </source>
</evidence>
<dbReference type="AlphaFoldDB" id="A0A6A6B4K2"/>
<dbReference type="EMBL" id="ML995499">
    <property type="protein sequence ID" value="KAF2137897.1"/>
    <property type="molecule type" value="Genomic_DNA"/>
</dbReference>
<keyword evidence="2" id="KW-1185">Reference proteome</keyword>
<evidence type="ECO:0000313" key="2">
    <source>
        <dbReference type="Proteomes" id="UP000799438"/>
    </source>
</evidence>
<sequence>MAARPLLGGFGAGDLGSGGDVELYFGCWCLGEGRALCVLRAGGFRGAAVVWVWVCLLGKLLSECCCGIMELPCADRLASCHPQFPWANVLTNHPFQSPEVDAAAGTPDDAIKAGPGLCWKCVVGAPPSTKVQFLLKMTVQPKWPGLPGW</sequence>
<protein>
    <submittedName>
        <fullName evidence="1">Uncharacterized protein</fullName>
    </submittedName>
</protein>
<reference evidence="1" key="1">
    <citation type="journal article" date="2020" name="Stud. Mycol.">
        <title>101 Dothideomycetes genomes: a test case for predicting lifestyles and emergence of pathogens.</title>
        <authorList>
            <person name="Haridas S."/>
            <person name="Albert R."/>
            <person name="Binder M."/>
            <person name="Bloem J."/>
            <person name="Labutti K."/>
            <person name="Salamov A."/>
            <person name="Andreopoulos B."/>
            <person name="Baker S."/>
            <person name="Barry K."/>
            <person name="Bills G."/>
            <person name="Bluhm B."/>
            <person name="Cannon C."/>
            <person name="Castanera R."/>
            <person name="Culley D."/>
            <person name="Daum C."/>
            <person name="Ezra D."/>
            <person name="Gonzalez J."/>
            <person name="Henrissat B."/>
            <person name="Kuo A."/>
            <person name="Liang C."/>
            <person name="Lipzen A."/>
            <person name="Lutzoni F."/>
            <person name="Magnuson J."/>
            <person name="Mondo S."/>
            <person name="Nolan M."/>
            <person name="Ohm R."/>
            <person name="Pangilinan J."/>
            <person name="Park H.-J."/>
            <person name="Ramirez L."/>
            <person name="Alfaro M."/>
            <person name="Sun H."/>
            <person name="Tritt A."/>
            <person name="Yoshinaga Y."/>
            <person name="Zwiers L.-H."/>
            <person name="Turgeon B."/>
            <person name="Goodwin S."/>
            <person name="Spatafora J."/>
            <person name="Crous P."/>
            <person name="Grigoriev I."/>
        </authorList>
    </citation>
    <scope>NUCLEOTIDE SEQUENCE</scope>
    <source>
        <strain evidence="1">CBS 121167</strain>
    </source>
</reference>
<dbReference type="Proteomes" id="UP000799438">
    <property type="component" value="Unassembled WGS sequence"/>
</dbReference>
<gene>
    <name evidence="1" type="ORF">K452DRAFT_96778</name>
</gene>
<name>A0A6A6B4K2_9PEZI</name>
<accession>A0A6A6B4K2</accession>
<proteinExistence type="predicted"/>